<dbReference type="GeneID" id="65101612"/>
<accession>A0A2Z4HI90</accession>
<gene>
    <name evidence="2" type="primary">orf134</name>
    <name evidence="2" type="ORF">HytaNPV_gp134</name>
</gene>
<evidence type="ECO:0000256" key="1">
    <source>
        <dbReference type="SAM" id="Phobius"/>
    </source>
</evidence>
<keyword evidence="1" id="KW-0472">Membrane</keyword>
<feature type="transmembrane region" description="Helical" evidence="1">
    <location>
        <begin position="31"/>
        <end position="50"/>
    </location>
</feature>
<keyword evidence="1" id="KW-1133">Transmembrane helix</keyword>
<dbReference type="Proteomes" id="UP000501125">
    <property type="component" value="Chromosome"/>
</dbReference>
<keyword evidence="3" id="KW-1185">Reference proteome</keyword>
<keyword evidence="1" id="KW-0812">Transmembrane</keyword>
<evidence type="ECO:0000313" key="2">
    <source>
        <dbReference type="EMBL" id="AWW14494.1"/>
    </source>
</evidence>
<name>A0A2Z4HI90_9ABAC</name>
<dbReference type="RefSeq" id="YP_010086401.1">
    <property type="nucleotide sequence ID" value="NC_055453.1"/>
</dbReference>
<sequence length="51" mass="5699">MNIKLNSIRRGPVSHSTGAHKPALDWRSIRLSVFITLLAFKSIILAIRLVS</sequence>
<proteinExistence type="predicted"/>
<organism evidence="2 3">
    <name type="scientific">Hyposidra talaca nucleopolyhedrovirus</name>
    <dbReference type="NCBI Taxonomy" id="1070315"/>
    <lineage>
        <taxon>Viruses</taxon>
        <taxon>Viruses incertae sedis</taxon>
        <taxon>Naldaviricetes</taxon>
        <taxon>Lefavirales</taxon>
        <taxon>Baculoviridae</taxon>
        <taxon>Alphabaculovirus</taxon>
        <taxon>Alphabaculovirus hytalacae</taxon>
    </lineage>
</organism>
<reference evidence="2 3" key="1">
    <citation type="journal article" date="2018" name="Sci. Rep.">
        <title>Comprehensive analysis of single molecule sequencing-derived complete genome and whole transcriptome of Hyposidra talaca nuclear polyhedrosis virus.</title>
        <authorList>
            <person name="Nguyen T.T."/>
            <person name="Suryamohan K."/>
            <person name="Kuriakose B."/>
            <person name="Janakiraman V."/>
            <person name="Reichelt M."/>
            <person name="Chaudhuri S."/>
            <person name="Guillory J."/>
            <person name="Divakaran N."/>
            <person name="Rabins P.E."/>
            <person name="Goel R."/>
            <person name="Deka B."/>
            <person name="Sarkar S."/>
            <person name="Ekka P."/>
            <person name="Tsai Y.C."/>
            <person name="Vargas D."/>
            <person name="Santhosh S."/>
            <person name="Mohan S."/>
            <person name="Chin C.S."/>
            <person name="Korlach J."/>
            <person name="Thomas G."/>
            <person name="Babu A."/>
            <person name="Seshagiri S."/>
        </authorList>
    </citation>
    <scope>NUCLEOTIDE SEQUENCE [LARGE SCALE GENOMIC DNA]</scope>
    <source>
        <strain evidence="2 3">HytaNPVIndia001</strain>
    </source>
</reference>
<protein>
    <submittedName>
        <fullName evidence="2">Uncharacterized protein</fullName>
    </submittedName>
</protein>
<dbReference type="KEGG" id="vg:65101612"/>
<evidence type="ECO:0000313" key="3">
    <source>
        <dbReference type="Proteomes" id="UP000501125"/>
    </source>
</evidence>
<dbReference type="EMBL" id="MH261376">
    <property type="protein sequence ID" value="AWW14494.1"/>
    <property type="molecule type" value="Genomic_DNA"/>
</dbReference>